<evidence type="ECO:0000313" key="3">
    <source>
        <dbReference type="EMBL" id="EJK48492.1"/>
    </source>
</evidence>
<name>K0RP17_THAOC</name>
<proteinExistence type="predicted"/>
<feature type="compositionally biased region" description="Polar residues" evidence="1">
    <location>
        <begin position="67"/>
        <end position="76"/>
    </location>
</feature>
<evidence type="ECO:0000256" key="1">
    <source>
        <dbReference type="SAM" id="MobiDB-lite"/>
    </source>
</evidence>
<feature type="compositionally biased region" description="Polar residues" evidence="1">
    <location>
        <begin position="97"/>
        <end position="117"/>
    </location>
</feature>
<keyword evidence="4" id="KW-1185">Reference proteome</keyword>
<dbReference type="Proteomes" id="UP000266841">
    <property type="component" value="Unassembled WGS sequence"/>
</dbReference>
<keyword evidence="2" id="KW-0472">Membrane</keyword>
<sequence length="668" mass="72759">MLRPDLAALRFRTRTRSNRGKRVGTVRRAKCAKGKAAGLAMIKLHGRFAALSPLAAVLGIVDAQDATSQPSKSEPVQPSPPLATPSPSESAFAGPTASPTETRSPSVAPSEHSSLWPSASADPTAEPSRPPTLSPTKITRADDVSDDIVERLAEQTLVVTVATEFTDVQQGIYCSLLSGYTVNFGLGIGPEQIITECTVTQQRLASGRRRGFPRSVFGRKQRGLQTSSPLLNIYFTMTYETKFGHDIEEYPRQFQDWVNGNLSTVTRDMVDRFLPVQEAKEVYVVAPPKEPTKVPTRPVEQTENPSMSPSFEGPSPSLSPTNFPTTTRSPSYQPSEMNATNAPVGPGNDRTSFVVGLAAGLGGAASILFFLICYMRQKNRKRNEEALARSTARANESVSAETGIAGQNPREQYNDRSEYGATSPPVTNSIYSNPSMVSGGGSFSSQSEENNANDVQVKQLQEEFDIYKSKDLENMGDRVDGQVHGSDGMMSLAMTRALMEDEDATNPSWGGAEDPESIEANGLCEANDWLRKHDNATVDQGCVAKLIDALGLLVLIQPWVIFRHAFFQEITNRMVATVRHGRITPDDGTRAIHCIAELLGLKLEQELPNNVILVTGMRKEMDLSRGRYHLMEAFKPFGEIESAAIAPSNRGFGGSSDVPMFRQIQLTV</sequence>
<evidence type="ECO:0000313" key="4">
    <source>
        <dbReference type="Proteomes" id="UP000266841"/>
    </source>
</evidence>
<feature type="region of interest" description="Disordered" evidence="1">
    <location>
        <begin position="289"/>
        <end position="345"/>
    </location>
</feature>
<feature type="region of interest" description="Disordered" evidence="1">
    <location>
        <begin position="385"/>
        <end position="453"/>
    </location>
</feature>
<feature type="transmembrane region" description="Helical" evidence="2">
    <location>
        <begin position="353"/>
        <end position="374"/>
    </location>
</feature>
<evidence type="ECO:0000256" key="2">
    <source>
        <dbReference type="SAM" id="Phobius"/>
    </source>
</evidence>
<dbReference type="OMA" id="MEECTSS"/>
<keyword evidence="2" id="KW-0812">Transmembrane</keyword>
<dbReference type="OrthoDB" id="56610at2759"/>
<gene>
    <name evidence="3" type="ORF">THAOC_32704</name>
</gene>
<dbReference type="EMBL" id="AGNL01045780">
    <property type="protein sequence ID" value="EJK48492.1"/>
    <property type="molecule type" value="Genomic_DNA"/>
</dbReference>
<keyword evidence="2" id="KW-1133">Transmembrane helix</keyword>
<reference evidence="3 4" key="1">
    <citation type="journal article" date="2012" name="Genome Biol.">
        <title>Genome and low-iron response of an oceanic diatom adapted to chronic iron limitation.</title>
        <authorList>
            <person name="Lommer M."/>
            <person name="Specht M."/>
            <person name="Roy A.S."/>
            <person name="Kraemer L."/>
            <person name="Andreson R."/>
            <person name="Gutowska M.A."/>
            <person name="Wolf J."/>
            <person name="Bergner S.V."/>
            <person name="Schilhabel M.B."/>
            <person name="Klostermeier U.C."/>
            <person name="Beiko R.G."/>
            <person name="Rosenstiel P."/>
            <person name="Hippler M."/>
            <person name="Laroche J."/>
        </authorList>
    </citation>
    <scope>NUCLEOTIDE SEQUENCE [LARGE SCALE GENOMIC DNA]</scope>
    <source>
        <strain evidence="3 4">CCMP1005</strain>
    </source>
</reference>
<feature type="compositionally biased region" description="Polar residues" evidence="1">
    <location>
        <begin position="424"/>
        <end position="434"/>
    </location>
</feature>
<accession>K0RP17</accession>
<protein>
    <submittedName>
        <fullName evidence="3">Uncharacterized protein</fullName>
    </submittedName>
</protein>
<organism evidence="3 4">
    <name type="scientific">Thalassiosira oceanica</name>
    <name type="common">Marine diatom</name>
    <dbReference type="NCBI Taxonomy" id="159749"/>
    <lineage>
        <taxon>Eukaryota</taxon>
        <taxon>Sar</taxon>
        <taxon>Stramenopiles</taxon>
        <taxon>Ochrophyta</taxon>
        <taxon>Bacillariophyta</taxon>
        <taxon>Coscinodiscophyceae</taxon>
        <taxon>Thalassiosirophycidae</taxon>
        <taxon>Thalassiosirales</taxon>
        <taxon>Thalassiosiraceae</taxon>
        <taxon>Thalassiosira</taxon>
    </lineage>
</organism>
<feature type="compositionally biased region" description="Polar residues" evidence="1">
    <location>
        <begin position="316"/>
        <end position="341"/>
    </location>
</feature>
<dbReference type="AlphaFoldDB" id="K0RP17"/>
<feature type="region of interest" description="Disordered" evidence="1">
    <location>
        <begin position="67"/>
        <end position="141"/>
    </location>
</feature>
<dbReference type="eggNOG" id="ENOG502RR83">
    <property type="taxonomic scope" value="Eukaryota"/>
</dbReference>
<feature type="compositionally biased region" description="Polar residues" evidence="1">
    <location>
        <begin position="299"/>
        <end position="309"/>
    </location>
</feature>
<comment type="caution">
    <text evidence="3">The sequence shown here is derived from an EMBL/GenBank/DDBJ whole genome shotgun (WGS) entry which is preliminary data.</text>
</comment>